<comment type="caution">
    <text evidence="2">The sequence shown here is derived from an EMBL/GenBank/DDBJ whole genome shotgun (WGS) entry which is preliminary data.</text>
</comment>
<keyword evidence="1" id="KW-1133">Transmembrane helix</keyword>
<proteinExistence type="predicted"/>
<keyword evidence="1" id="KW-0472">Membrane</keyword>
<dbReference type="EMBL" id="JAUQTA010000002">
    <property type="protein sequence ID" value="MDO7869537.1"/>
    <property type="molecule type" value="Genomic_DNA"/>
</dbReference>
<evidence type="ECO:0008006" key="4">
    <source>
        <dbReference type="Google" id="ProtNLM"/>
    </source>
</evidence>
<reference evidence="2 3" key="1">
    <citation type="submission" date="2023-07" db="EMBL/GenBank/DDBJ databases">
        <title>Nocardioides sp. nov WY-20 isolated from soil.</title>
        <authorList>
            <person name="Liu B."/>
            <person name="Wan Y."/>
        </authorList>
    </citation>
    <scope>NUCLEOTIDE SEQUENCE [LARGE SCALE GENOMIC DNA]</scope>
    <source>
        <strain evidence="2 3">WY-20</strain>
    </source>
</reference>
<feature type="transmembrane region" description="Helical" evidence="1">
    <location>
        <begin position="66"/>
        <end position="86"/>
    </location>
</feature>
<protein>
    <recommendedName>
        <fullName evidence="4">SPW repeat-containing protein</fullName>
    </recommendedName>
</protein>
<dbReference type="Proteomes" id="UP001233314">
    <property type="component" value="Unassembled WGS sequence"/>
</dbReference>
<keyword evidence="1" id="KW-0812">Transmembrane</keyword>
<evidence type="ECO:0000256" key="1">
    <source>
        <dbReference type="SAM" id="Phobius"/>
    </source>
</evidence>
<evidence type="ECO:0000313" key="2">
    <source>
        <dbReference type="EMBL" id="MDO7869537.1"/>
    </source>
</evidence>
<sequence length="130" mass="13748">MANPAFSKTLPRWWAWIVALAALSAGGALMTHSDESSTWFGLGFLVAAVGGVAWQILNRNDLAERLLLLAWLAVIGALVAVVPGAIGADQPVRFAAFGGLVAGLVLGEHWLRYRDARRRTTVGEPVGAAD</sequence>
<feature type="transmembrane region" description="Helical" evidence="1">
    <location>
        <begin position="36"/>
        <end position="54"/>
    </location>
</feature>
<organism evidence="2 3">
    <name type="scientific">Nocardioides jiangxiensis</name>
    <dbReference type="NCBI Taxonomy" id="3064524"/>
    <lineage>
        <taxon>Bacteria</taxon>
        <taxon>Bacillati</taxon>
        <taxon>Actinomycetota</taxon>
        <taxon>Actinomycetes</taxon>
        <taxon>Propionibacteriales</taxon>
        <taxon>Nocardioidaceae</taxon>
        <taxon>Nocardioides</taxon>
    </lineage>
</organism>
<accession>A0ABT9B7H9</accession>
<keyword evidence="3" id="KW-1185">Reference proteome</keyword>
<evidence type="ECO:0000313" key="3">
    <source>
        <dbReference type="Proteomes" id="UP001233314"/>
    </source>
</evidence>
<name>A0ABT9B7H9_9ACTN</name>
<gene>
    <name evidence="2" type="ORF">Q5722_14280</name>
</gene>
<dbReference type="RefSeq" id="WP_305028931.1">
    <property type="nucleotide sequence ID" value="NZ_JAUQTA010000002.1"/>
</dbReference>
<feature type="transmembrane region" description="Helical" evidence="1">
    <location>
        <begin position="12"/>
        <end position="30"/>
    </location>
</feature>
<feature type="transmembrane region" description="Helical" evidence="1">
    <location>
        <begin position="92"/>
        <end position="111"/>
    </location>
</feature>